<keyword evidence="1" id="KW-0472">Membrane</keyword>
<dbReference type="PANTHER" id="PTHR34819:SF3">
    <property type="entry name" value="CELL SURFACE PROTEIN"/>
    <property type="match status" value="1"/>
</dbReference>
<keyword evidence="5" id="KW-1185">Reference proteome</keyword>
<dbReference type="InterPro" id="IPR013783">
    <property type="entry name" value="Ig-like_fold"/>
</dbReference>
<feature type="domain" description="DUF7927" evidence="3">
    <location>
        <begin position="1155"/>
        <end position="1268"/>
    </location>
</feature>
<accession>A0ABP4Y4D6</accession>
<dbReference type="EMBL" id="BAAALT010000050">
    <property type="protein sequence ID" value="GAA1798009.1"/>
    <property type="molecule type" value="Genomic_DNA"/>
</dbReference>
<evidence type="ECO:0000256" key="1">
    <source>
        <dbReference type="SAM" id="Phobius"/>
    </source>
</evidence>
<keyword evidence="1" id="KW-1133">Transmembrane helix</keyword>
<dbReference type="Proteomes" id="UP001500218">
    <property type="component" value="Unassembled WGS sequence"/>
</dbReference>
<feature type="domain" description="DUF7927" evidence="3">
    <location>
        <begin position="746"/>
        <end position="870"/>
    </location>
</feature>
<dbReference type="SUPFAM" id="SSF75011">
    <property type="entry name" value="3-carboxy-cis,cis-mucoante lactonizing enzyme"/>
    <property type="match status" value="1"/>
</dbReference>
<dbReference type="Gene3D" id="2.60.40.10">
    <property type="entry name" value="Immunoglobulins"/>
    <property type="match status" value="3"/>
</dbReference>
<feature type="domain" description="DUF7927" evidence="3">
    <location>
        <begin position="1020"/>
        <end position="1138"/>
    </location>
</feature>
<feature type="domain" description="GEVED" evidence="2">
    <location>
        <begin position="395"/>
        <end position="467"/>
    </location>
</feature>
<dbReference type="NCBIfam" id="TIGR01451">
    <property type="entry name" value="B_ant_repeat"/>
    <property type="match status" value="5"/>
</dbReference>
<feature type="transmembrane region" description="Helical" evidence="1">
    <location>
        <begin position="1428"/>
        <end position="1448"/>
    </location>
</feature>
<gene>
    <name evidence="4" type="ORF">GCM10009682_19660</name>
</gene>
<dbReference type="Pfam" id="PF25549">
    <property type="entry name" value="DUF7927"/>
    <property type="match status" value="7"/>
</dbReference>
<evidence type="ECO:0000259" key="3">
    <source>
        <dbReference type="Pfam" id="PF25549"/>
    </source>
</evidence>
<dbReference type="RefSeq" id="WP_344128615.1">
    <property type="nucleotide sequence ID" value="NZ_BAAALT010000050.1"/>
</dbReference>
<feature type="domain" description="DUF7927" evidence="3">
    <location>
        <begin position="481"/>
        <end position="604"/>
    </location>
</feature>
<evidence type="ECO:0000313" key="5">
    <source>
        <dbReference type="Proteomes" id="UP001500218"/>
    </source>
</evidence>
<evidence type="ECO:0000313" key="4">
    <source>
        <dbReference type="EMBL" id="GAA1798009.1"/>
    </source>
</evidence>
<evidence type="ECO:0000259" key="2">
    <source>
        <dbReference type="Pfam" id="PF20009"/>
    </source>
</evidence>
<keyword evidence="1" id="KW-0812">Transmembrane</keyword>
<dbReference type="InterPro" id="IPR057687">
    <property type="entry name" value="DUF7927"/>
</dbReference>
<dbReference type="PANTHER" id="PTHR34819">
    <property type="entry name" value="LARGE CYSTEINE-RICH PERIPLASMIC PROTEIN OMCB"/>
    <property type="match status" value="1"/>
</dbReference>
<sequence length="1458" mass="148413">MAIDQGPVLSGRPRRRLRPPVILAALIGLLSWPGGVLPATATVTPAPGRAPGDTTACTDTAYLSRAIAANGSRVQLFELDLTAGTMTAIPGTDNVAYNAIGASGVDGHIYGIVVGQRQFIDIDPINRTNVIRPVRNSTTNVALPAGDYTSGATSLDGTILYVVDLDTRDAYRINVNSADTANFGRFISKTTMSAAPAIRDLAFNPGDGFAYSVDNSGNLWRLAFAPTGATTTLTNLGRKVPASARYYGAVYFDAVGNMFVSRNDGPIFQLDLSASTAADPIAGSAVAAGIQVGTGSDVNVNDGAGCLVAHDYGDAPDSYHTSKDDNGPSNPIALTRTVGLGADVSSEQDARMPHDGLGDTLEDAFTAPLPALLTTATSMSASAAVTNTSGATATLAAWLDADRNGAFDAGERITAPVPAGATSVPLTWSGLSGLGSGQSYVRLRIYAGTVANPSPVGSSTVQGEVEDVRLTIRSQQLVISKTASRTAVQLGDRVTYTITVHNPGTDDYPGAAITDNLTEVLDDATWDDTAAATGSPVPSAPTYTAPRLAWTGNVPAGGTVTITYSVTVPTTVPHTGDWGMTNVVTGPAGSNCQTGSTDPRCTTTVPVRHLVIGKTASVDSAAPGDTVTYTVTARNVSPTDYPGATISDNLTGDLDDAAYGGDATATGSWTGTAPAAPTYSAPTVSWTGLIPADGTLTITYTLVVADPGTGDKRMRNAVVGPDDSNCPVGSTDPDCDDVVIIRALIVSKSVTPAVAAPGQTVTYTVTLRNAGQADYPNATMSDNLATGVLDDAAYNNDAAATGTPTPPTPTYATSTVSWQGTVPAGQTVTITYSVTVNDPDEGDHRLTNLVVGPADSNCAEPAPADDCGTTVPVPQLTIAKDVAVSDASGPLAVAVPGATVTYTVTLTNPLADLDFPGATVTDDLTDVLKDATYVGATSQGAPKPPDPVFTSPNLTWGGDVPAGRTITLTYSVKIKDPNPGDWSLRNTVVGPANSNCATGSTDPVCGTVVDVADLVINKVANRTQVEPGGLVTYTITVTNPGVATYPAARIGDPLSSVLDDAVYEGPATSTRGVAPTFGGGFVTWTGDVPGGETVTLRYSVRVNSPDTGDRRLRNAVVGPPASNCATVDLPEPCATDVPVVGLHIAKAVRTQHAGSTTAQPGEVVTYQVTITNTGTATYADATVTDDLADVLDDATVTGTATASSGAAPTIDASGLSWTGDVTTAEPVVLTYQVKINNPDTGDRRLANVVVGPPLSNCPRVDPAPECATTVAVPALAITKRASVDTAAPGDVVTYTVTLTNTGTGDLDPANYTDNLTGVLDDAAYGGDARASAGPAPAYSEPRMTWNGPLAAGASVTITYTVTVADPHLGDGRLTNVVASTTPGSNCAAGSTDTRCRAVVTVAGPTVIPVIGPVPSGTLPVTGGPAGPIVPWSAGFILLGLVLFAASHLHRRPAGRHRV</sequence>
<reference evidence="5" key="1">
    <citation type="journal article" date="2019" name="Int. J. Syst. Evol. Microbiol.">
        <title>The Global Catalogue of Microorganisms (GCM) 10K type strain sequencing project: providing services to taxonomists for standard genome sequencing and annotation.</title>
        <authorList>
            <consortium name="The Broad Institute Genomics Platform"/>
            <consortium name="The Broad Institute Genome Sequencing Center for Infectious Disease"/>
            <person name="Wu L."/>
            <person name="Ma J."/>
        </authorList>
    </citation>
    <scope>NUCLEOTIDE SEQUENCE [LARGE SCALE GENOMIC DNA]</scope>
    <source>
        <strain evidence="5">JCM 13250</strain>
    </source>
</reference>
<dbReference type="InterPro" id="IPR051172">
    <property type="entry name" value="Chlamydia_OmcB"/>
</dbReference>
<comment type="caution">
    <text evidence="4">The sequence shown here is derived from an EMBL/GenBank/DDBJ whole genome shotgun (WGS) entry which is preliminary data.</text>
</comment>
<name>A0ABP4Y4D6_9ACTN</name>
<protein>
    <recommendedName>
        <fullName evidence="6">DUF11 domain-containing protein</fullName>
    </recommendedName>
</protein>
<evidence type="ECO:0008006" key="6">
    <source>
        <dbReference type="Google" id="ProtNLM"/>
    </source>
</evidence>
<dbReference type="Pfam" id="PF20009">
    <property type="entry name" value="GEVED"/>
    <property type="match status" value="1"/>
</dbReference>
<organism evidence="4 5">
    <name type="scientific">Luedemannella flava</name>
    <dbReference type="NCBI Taxonomy" id="349316"/>
    <lineage>
        <taxon>Bacteria</taxon>
        <taxon>Bacillati</taxon>
        <taxon>Actinomycetota</taxon>
        <taxon>Actinomycetes</taxon>
        <taxon>Micromonosporales</taxon>
        <taxon>Micromonosporaceae</taxon>
        <taxon>Luedemannella</taxon>
    </lineage>
</organism>
<dbReference type="InterPro" id="IPR047589">
    <property type="entry name" value="DUF11_rpt"/>
</dbReference>
<feature type="domain" description="DUF7927" evidence="3">
    <location>
        <begin position="1283"/>
        <end position="1390"/>
    </location>
</feature>
<feature type="domain" description="DUF7927" evidence="3">
    <location>
        <begin position="893"/>
        <end position="994"/>
    </location>
</feature>
<proteinExistence type="predicted"/>
<dbReference type="Gene3D" id="2.60.40.740">
    <property type="match status" value="1"/>
</dbReference>
<feature type="domain" description="DUF7927" evidence="3">
    <location>
        <begin position="617"/>
        <end position="735"/>
    </location>
</feature>
<dbReference type="InterPro" id="IPR045474">
    <property type="entry name" value="GEVED"/>
</dbReference>